<dbReference type="EMBL" id="CP062804">
    <property type="protein sequence ID" value="QOT81064.1"/>
    <property type="molecule type" value="Genomic_DNA"/>
</dbReference>
<dbReference type="Gene3D" id="1.20.1600.10">
    <property type="entry name" value="Outer membrane efflux proteins (OEP)"/>
    <property type="match status" value="1"/>
</dbReference>
<proteinExistence type="inferred from homology"/>
<sequence length="422" mass="44686">MRTLVMPLGLAAALLSPAAFAQNAATTPLPAAQAAQQIPEPAGTLTLDDALALAAGRNFTLSAAGHELDAAEGGIMQARTIPNPEVAVLFEDNRRDTRTTTAQVNLPIELGGKRAARIGAAQKARELAQSQLGATRTDLRAAVVGGFFAVVIAQERVKLARGSAEIAAKGAQAAIRRVAAGKIAPLEESKARVEQANAELEVADAEAALALARQSLAGLWGSSEARFQVAAGNLDTLPARPDGASLAQALDSAPELASQRLELERRQAIIGVERSRQYPDLTVSLGSKRDNGSDRGTMPVLGVSLPLPLFDRNQGNLYTALRQADKAADEYRATQVRLANELQQATRQLSVSRTSADSLKDTVLPAAQQAYEAATHGFEAGKFNFLDVLDAQRTWFQARIRYLGVVANAYQAATTIDRILGR</sequence>
<evidence type="ECO:0000256" key="2">
    <source>
        <dbReference type="SAM" id="Coils"/>
    </source>
</evidence>
<evidence type="ECO:0000313" key="4">
    <source>
        <dbReference type="EMBL" id="QOT81064.1"/>
    </source>
</evidence>
<accession>A0A643FTU9</accession>
<dbReference type="InterPro" id="IPR003423">
    <property type="entry name" value="OMP_efflux"/>
</dbReference>
<organism evidence="4 5">
    <name type="scientific">Cupriavidus basilensis</name>
    <dbReference type="NCBI Taxonomy" id="68895"/>
    <lineage>
        <taxon>Bacteria</taxon>
        <taxon>Pseudomonadati</taxon>
        <taxon>Pseudomonadota</taxon>
        <taxon>Betaproteobacteria</taxon>
        <taxon>Burkholderiales</taxon>
        <taxon>Burkholderiaceae</taxon>
        <taxon>Cupriavidus</taxon>
    </lineage>
</organism>
<gene>
    <name evidence="4" type="ORF">F7R26_027230</name>
</gene>
<name>A0A643FTU9_9BURK</name>
<dbReference type="InterPro" id="IPR010131">
    <property type="entry name" value="MdtP/NodT-like"/>
</dbReference>
<evidence type="ECO:0000256" key="3">
    <source>
        <dbReference type="SAM" id="SignalP"/>
    </source>
</evidence>
<reference evidence="4 5" key="1">
    <citation type="submission" date="2020-10" db="EMBL/GenBank/DDBJ databases">
        <title>Complete genome sequence of Cupriavidus basilensis CCUG 49340T.</title>
        <authorList>
            <person name="Salva-Serra F."/>
            <person name="Donoso R.A."/>
            <person name="Cho K.H."/>
            <person name="Yoo J.A."/>
            <person name="Lee K."/>
            <person name="Yoon S.-H."/>
            <person name="Perez-Pantoja D."/>
            <person name="Moore E.R.B."/>
        </authorList>
    </citation>
    <scope>NUCLEOTIDE SEQUENCE [LARGE SCALE GENOMIC DNA]</scope>
    <source>
        <strain evidence="5">CCUG 49340</strain>
    </source>
</reference>
<dbReference type="RefSeq" id="WP_150986567.1">
    <property type="nucleotide sequence ID" value="NZ_CP062804.1"/>
</dbReference>
<dbReference type="GeneID" id="98404642"/>
<feature type="chain" id="PRO_5035176229" evidence="3">
    <location>
        <begin position="22"/>
        <end position="422"/>
    </location>
</feature>
<evidence type="ECO:0000313" key="5">
    <source>
        <dbReference type="Proteomes" id="UP000397656"/>
    </source>
</evidence>
<dbReference type="Proteomes" id="UP000397656">
    <property type="component" value="Chromosome 2"/>
</dbReference>
<feature type="signal peptide" evidence="3">
    <location>
        <begin position="1"/>
        <end position="21"/>
    </location>
</feature>
<keyword evidence="2" id="KW-0175">Coiled coil</keyword>
<protein>
    <submittedName>
        <fullName evidence="4">TolC family protein</fullName>
    </submittedName>
</protein>
<dbReference type="Pfam" id="PF02321">
    <property type="entry name" value="OEP"/>
    <property type="match status" value="2"/>
</dbReference>
<comment type="similarity">
    <text evidence="1">Belongs to the outer membrane factor (OMF) (TC 1.B.17) family.</text>
</comment>
<keyword evidence="3" id="KW-0732">Signal</keyword>
<dbReference type="AlphaFoldDB" id="A0A643FTU9"/>
<dbReference type="GO" id="GO:0015562">
    <property type="term" value="F:efflux transmembrane transporter activity"/>
    <property type="evidence" value="ECO:0007669"/>
    <property type="project" value="InterPro"/>
</dbReference>
<dbReference type="SUPFAM" id="SSF56954">
    <property type="entry name" value="Outer membrane efflux proteins (OEP)"/>
    <property type="match status" value="1"/>
</dbReference>
<dbReference type="PANTHER" id="PTHR30203">
    <property type="entry name" value="OUTER MEMBRANE CATION EFFLUX PROTEIN"/>
    <property type="match status" value="1"/>
</dbReference>
<dbReference type="PANTHER" id="PTHR30203:SF24">
    <property type="entry name" value="BLR4935 PROTEIN"/>
    <property type="match status" value="1"/>
</dbReference>
<feature type="coiled-coil region" evidence="2">
    <location>
        <begin position="186"/>
        <end position="215"/>
    </location>
</feature>
<evidence type="ECO:0000256" key="1">
    <source>
        <dbReference type="ARBA" id="ARBA00007613"/>
    </source>
</evidence>